<reference evidence="1 2" key="1">
    <citation type="journal article" date="2014" name="Int. J. Syst. Evol. Microbiol.">
        <title>Complete genome sequence of Corynebacterium casei LMG S-19264T (=DSM 44701T), isolated from a smear-ripened cheese.</title>
        <authorList>
            <consortium name="US DOE Joint Genome Institute (JGI-PGF)"/>
            <person name="Walter F."/>
            <person name="Albersmeier A."/>
            <person name="Kalinowski J."/>
            <person name="Ruckert C."/>
        </authorList>
    </citation>
    <scope>NUCLEOTIDE SEQUENCE [LARGE SCALE GENOMIC DNA]</scope>
    <source>
        <strain evidence="1 2">CGMCC 4.7111</strain>
    </source>
</reference>
<name>A0A918D2Z9_9ACTN</name>
<organism evidence="1 2">
    <name type="scientific">Streptomyces albiflavescens</name>
    <dbReference type="NCBI Taxonomy" id="1623582"/>
    <lineage>
        <taxon>Bacteria</taxon>
        <taxon>Bacillati</taxon>
        <taxon>Actinomycetota</taxon>
        <taxon>Actinomycetes</taxon>
        <taxon>Kitasatosporales</taxon>
        <taxon>Streptomycetaceae</taxon>
        <taxon>Streptomyces</taxon>
    </lineage>
</organism>
<protein>
    <submittedName>
        <fullName evidence="1">Uncharacterized protein</fullName>
    </submittedName>
</protein>
<comment type="caution">
    <text evidence="1">The sequence shown here is derived from an EMBL/GenBank/DDBJ whole genome shotgun (WGS) entry which is preliminary data.</text>
</comment>
<sequence>MNARIKRQEVLYEVGKSFRVLIWEGALHAIVCPPPPPRWEQGRGGHRWAARRLPGLGRQAHAAAEPCVRGTLAA</sequence>
<dbReference type="Proteomes" id="UP000600365">
    <property type="component" value="Unassembled WGS sequence"/>
</dbReference>
<proteinExistence type="predicted"/>
<evidence type="ECO:0000313" key="1">
    <source>
        <dbReference type="EMBL" id="GGN62403.1"/>
    </source>
</evidence>
<gene>
    <name evidence="1" type="ORF">GCM10011579_029500</name>
</gene>
<evidence type="ECO:0000313" key="2">
    <source>
        <dbReference type="Proteomes" id="UP000600365"/>
    </source>
</evidence>
<dbReference type="EMBL" id="BMMM01000004">
    <property type="protein sequence ID" value="GGN62403.1"/>
    <property type="molecule type" value="Genomic_DNA"/>
</dbReference>
<accession>A0A918D2Z9</accession>
<dbReference type="AlphaFoldDB" id="A0A918D2Z9"/>
<keyword evidence="2" id="KW-1185">Reference proteome</keyword>